<dbReference type="InterPro" id="IPR050090">
    <property type="entry name" value="Tyrosine_recombinase_XerCD"/>
</dbReference>
<evidence type="ECO:0000256" key="3">
    <source>
        <dbReference type="ARBA" id="ARBA00023172"/>
    </source>
</evidence>
<comment type="caution">
    <text evidence="6">The sequence shown here is derived from an EMBL/GenBank/DDBJ whole genome shotgun (WGS) entry which is preliminary data.</text>
</comment>
<dbReference type="GO" id="GO:0006310">
    <property type="term" value="P:DNA recombination"/>
    <property type="evidence" value="ECO:0007669"/>
    <property type="project" value="UniProtKB-KW"/>
</dbReference>
<proteinExistence type="inferred from homology"/>
<evidence type="ECO:0000259" key="5">
    <source>
        <dbReference type="PROSITE" id="PS51898"/>
    </source>
</evidence>
<dbReference type="Pfam" id="PF00589">
    <property type="entry name" value="Phage_integrase"/>
    <property type="match status" value="1"/>
</dbReference>
<comment type="similarity">
    <text evidence="1">Belongs to the 'phage' integrase family.</text>
</comment>
<evidence type="ECO:0000256" key="4">
    <source>
        <dbReference type="SAM" id="MobiDB-lite"/>
    </source>
</evidence>
<evidence type="ECO:0000313" key="6">
    <source>
        <dbReference type="EMBL" id="PAJ70021.1"/>
    </source>
</evidence>
<dbReference type="SUPFAM" id="SSF56349">
    <property type="entry name" value="DNA breaking-rejoining enzymes"/>
    <property type="match status" value="1"/>
</dbReference>
<dbReference type="EMBL" id="NQMQ01000011">
    <property type="protein sequence ID" value="PAJ70021.1"/>
    <property type="molecule type" value="Genomic_DNA"/>
</dbReference>
<protein>
    <recommendedName>
        <fullName evidence="5">Tyr recombinase domain-containing protein</fullName>
    </recommendedName>
</protein>
<dbReference type="InterPro" id="IPR011010">
    <property type="entry name" value="DNA_brk_join_enz"/>
</dbReference>
<evidence type="ECO:0000256" key="1">
    <source>
        <dbReference type="ARBA" id="ARBA00008857"/>
    </source>
</evidence>
<reference evidence="6 7" key="1">
    <citation type="submission" date="2017-08" db="EMBL/GenBank/DDBJ databases">
        <authorList>
            <person name="de Groot N.N."/>
        </authorList>
    </citation>
    <scope>NUCLEOTIDE SEQUENCE [LARGE SCALE GENOMIC DNA]</scope>
    <source>
        <strain evidence="6 7">NBT06-6</strain>
    </source>
</reference>
<sequence>MATKRRSRNGWGTVRKTRDRFTAQYTGPDGARHTPGYSFATRTDAQGWLAAERRLIDREEWAPPKQRAQQAAAAARLEEERGMTVGELVDDWLERADLKPTSRATHRKRLELRALRDDVPGLNSLRNVRVVDVDRQRVRQWVEEMQAIWPYGQDGYSTSYHAHQKLTTAFNWARDELELIDGNPVPLVKMRKPENRKRDEAVYTDAEVEALVQGFPEWLRHAPQIMLWAGLRLGELLELRRKDLTGLEPGATMTLRVRRSMQDVDKPGGGKRTVINSTPKSAAAVRDVVVPADIADAIRDHLTEACKTDPETLVVSRKNGRQFTQHGYRDKYFRAAKEHAGRMDTSPHSCRRFYGTQLVRLVMAGQLSMEEARRLMGHETVEQLMEYQRAEVGYQQRAAAALAGIRRAAAPANTSEEE</sequence>
<dbReference type="InterPro" id="IPR002104">
    <property type="entry name" value="Integrase_catalytic"/>
</dbReference>
<dbReference type="RefSeq" id="WP_095277012.1">
    <property type="nucleotide sequence ID" value="NZ_CP047655.1"/>
</dbReference>
<dbReference type="Gene3D" id="1.10.150.130">
    <property type="match status" value="1"/>
</dbReference>
<dbReference type="GO" id="GO:0003677">
    <property type="term" value="F:DNA binding"/>
    <property type="evidence" value="ECO:0007669"/>
    <property type="project" value="UniProtKB-KW"/>
</dbReference>
<evidence type="ECO:0000313" key="7">
    <source>
        <dbReference type="Proteomes" id="UP000215771"/>
    </source>
</evidence>
<gene>
    <name evidence="6" type="ORF">CIG21_06220</name>
</gene>
<dbReference type="InterPro" id="IPR058717">
    <property type="entry name" value="Phage_L5_Integrase_N"/>
</dbReference>
<dbReference type="PANTHER" id="PTHR30349">
    <property type="entry name" value="PHAGE INTEGRASE-RELATED"/>
    <property type="match status" value="1"/>
</dbReference>
<dbReference type="InterPro" id="IPR010998">
    <property type="entry name" value="Integrase_recombinase_N"/>
</dbReference>
<dbReference type="GO" id="GO:0015074">
    <property type="term" value="P:DNA integration"/>
    <property type="evidence" value="ECO:0007669"/>
    <property type="project" value="InterPro"/>
</dbReference>
<dbReference type="PANTHER" id="PTHR30349:SF64">
    <property type="entry name" value="PROPHAGE INTEGRASE INTD-RELATED"/>
    <property type="match status" value="1"/>
</dbReference>
<dbReference type="PROSITE" id="PS51898">
    <property type="entry name" value="TYR_RECOMBINASE"/>
    <property type="match status" value="1"/>
</dbReference>
<dbReference type="CDD" id="cd00397">
    <property type="entry name" value="DNA_BRE_C"/>
    <property type="match status" value="1"/>
</dbReference>
<dbReference type="Pfam" id="PF26003">
    <property type="entry name" value="Integrase_N_phage"/>
    <property type="match status" value="1"/>
</dbReference>
<dbReference type="AlphaFoldDB" id="A0A269PD96"/>
<feature type="region of interest" description="Disordered" evidence="4">
    <location>
        <begin position="1"/>
        <end position="33"/>
    </location>
</feature>
<evidence type="ECO:0000256" key="2">
    <source>
        <dbReference type="ARBA" id="ARBA00023125"/>
    </source>
</evidence>
<name>A0A269PD96_9CORY</name>
<feature type="domain" description="Tyr recombinase" evidence="5">
    <location>
        <begin position="197"/>
        <end position="402"/>
    </location>
</feature>
<dbReference type="Proteomes" id="UP000215771">
    <property type="component" value="Unassembled WGS sequence"/>
</dbReference>
<accession>A0A269PD96</accession>
<keyword evidence="2" id="KW-0238">DNA-binding</keyword>
<organism evidence="6 7">
    <name type="scientific">Corynebacterium hadale</name>
    <dbReference type="NCBI Taxonomy" id="2026255"/>
    <lineage>
        <taxon>Bacteria</taxon>
        <taxon>Bacillati</taxon>
        <taxon>Actinomycetota</taxon>
        <taxon>Actinomycetes</taxon>
        <taxon>Mycobacteriales</taxon>
        <taxon>Corynebacteriaceae</taxon>
        <taxon>Corynebacterium</taxon>
    </lineage>
</organism>
<keyword evidence="3" id="KW-0233">DNA recombination</keyword>
<dbReference type="Gene3D" id="1.10.443.10">
    <property type="entry name" value="Intergrase catalytic core"/>
    <property type="match status" value="1"/>
</dbReference>
<dbReference type="InterPro" id="IPR013762">
    <property type="entry name" value="Integrase-like_cat_sf"/>
</dbReference>